<dbReference type="AlphaFoldDB" id="A0A7Y9I5W1"/>
<keyword evidence="4" id="KW-1185">Reference proteome</keyword>
<reference evidence="3 4" key="1">
    <citation type="submission" date="2020-07" db="EMBL/GenBank/DDBJ databases">
        <title>Sequencing the genomes of 1000 actinobacteria strains.</title>
        <authorList>
            <person name="Klenk H.-P."/>
        </authorList>
    </citation>
    <scope>NUCLEOTIDE SEQUENCE [LARGE SCALE GENOMIC DNA]</scope>
    <source>
        <strain evidence="3 4">DSM 22083</strain>
    </source>
</reference>
<gene>
    <name evidence="3" type="ORF">BKA15_002194</name>
</gene>
<dbReference type="EMBL" id="JACCBU010000001">
    <property type="protein sequence ID" value="NYE70865.1"/>
    <property type="molecule type" value="Genomic_DNA"/>
</dbReference>
<dbReference type="RefSeq" id="WP_179750638.1">
    <property type="nucleotide sequence ID" value="NZ_JACCBU010000001.1"/>
</dbReference>
<keyword evidence="2" id="KW-0472">Membrane</keyword>
<feature type="transmembrane region" description="Helical" evidence="2">
    <location>
        <begin position="53"/>
        <end position="74"/>
    </location>
</feature>
<evidence type="ECO:0000313" key="3">
    <source>
        <dbReference type="EMBL" id="NYE70865.1"/>
    </source>
</evidence>
<evidence type="ECO:0000313" key="4">
    <source>
        <dbReference type="Proteomes" id="UP000569914"/>
    </source>
</evidence>
<proteinExistence type="predicted"/>
<feature type="transmembrane region" description="Helical" evidence="2">
    <location>
        <begin position="12"/>
        <end position="33"/>
    </location>
</feature>
<feature type="region of interest" description="Disordered" evidence="1">
    <location>
        <begin position="122"/>
        <end position="149"/>
    </location>
</feature>
<keyword evidence="2" id="KW-0812">Transmembrane</keyword>
<sequence length="149" mass="16162">MIMESGGRPPLPYFPFLIIAVTWFLVSLGFLALGFGYGPAAIPISALLAAPPAIAWLRPMIGWILALVTLPLLLPADRLIFGDSLEPMFWYAGLLAAQLPVSTRSPSRPADRSTSQRWRSCSWLGWPGRTTPASASPTSNSARRCGPWP</sequence>
<feature type="compositionally biased region" description="Low complexity" evidence="1">
    <location>
        <begin position="127"/>
        <end position="149"/>
    </location>
</feature>
<accession>A0A7Y9I5W1</accession>
<protein>
    <submittedName>
        <fullName evidence="3">Uncharacterized protein</fullName>
    </submittedName>
</protein>
<evidence type="ECO:0000256" key="2">
    <source>
        <dbReference type="SAM" id="Phobius"/>
    </source>
</evidence>
<dbReference type="Proteomes" id="UP000569914">
    <property type="component" value="Unassembled WGS sequence"/>
</dbReference>
<keyword evidence="2" id="KW-1133">Transmembrane helix</keyword>
<evidence type="ECO:0000256" key="1">
    <source>
        <dbReference type="SAM" id="MobiDB-lite"/>
    </source>
</evidence>
<comment type="caution">
    <text evidence="3">The sequence shown here is derived from an EMBL/GenBank/DDBJ whole genome shotgun (WGS) entry which is preliminary data.</text>
</comment>
<organism evidence="3 4">
    <name type="scientific">Microlunatus parietis</name>
    <dbReference type="NCBI Taxonomy" id="682979"/>
    <lineage>
        <taxon>Bacteria</taxon>
        <taxon>Bacillati</taxon>
        <taxon>Actinomycetota</taxon>
        <taxon>Actinomycetes</taxon>
        <taxon>Propionibacteriales</taxon>
        <taxon>Propionibacteriaceae</taxon>
        <taxon>Microlunatus</taxon>
    </lineage>
</organism>
<name>A0A7Y9I5W1_9ACTN</name>